<evidence type="ECO:0000313" key="2">
    <source>
        <dbReference type="Proteomes" id="UP000321306"/>
    </source>
</evidence>
<dbReference type="EMBL" id="BJXB01000001">
    <property type="protein sequence ID" value="GEM44524.1"/>
    <property type="molecule type" value="Genomic_DNA"/>
</dbReference>
<reference evidence="1 2" key="1">
    <citation type="submission" date="2019-07" db="EMBL/GenBank/DDBJ databases">
        <title>Whole genome shotgun sequence of Deinococcus cellulosilyticus NBRC 106333.</title>
        <authorList>
            <person name="Hosoyama A."/>
            <person name="Uohara A."/>
            <person name="Ohji S."/>
            <person name="Ichikawa N."/>
        </authorList>
    </citation>
    <scope>NUCLEOTIDE SEQUENCE [LARGE SCALE GENOMIC DNA]</scope>
    <source>
        <strain evidence="1 2">NBRC 106333</strain>
    </source>
</reference>
<name>A0A511MVB6_DEIC1</name>
<evidence type="ECO:0000313" key="1">
    <source>
        <dbReference type="EMBL" id="GEM44524.1"/>
    </source>
</evidence>
<dbReference type="AlphaFoldDB" id="A0A511MVB6"/>
<protein>
    <submittedName>
        <fullName evidence="1">Uncharacterized protein</fullName>
    </submittedName>
</protein>
<proteinExistence type="predicted"/>
<accession>A0A511MVB6</accession>
<dbReference type="OrthoDB" id="9967335at2"/>
<sequence>MEASLKIITEDGPEWVEADRIFALVEGGRPHTCYVHLRAIGKHSHPRMLVVEEDLPVVDRRLQRCLNREQGVST</sequence>
<organism evidence="1 2">
    <name type="scientific">Deinococcus cellulosilyticus (strain DSM 18568 / NBRC 106333 / KACC 11606 / 5516J-15)</name>
    <dbReference type="NCBI Taxonomy" id="1223518"/>
    <lineage>
        <taxon>Bacteria</taxon>
        <taxon>Thermotogati</taxon>
        <taxon>Deinococcota</taxon>
        <taxon>Deinococci</taxon>
        <taxon>Deinococcales</taxon>
        <taxon>Deinococcaceae</taxon>
        <taxon>Deinococcus</taxon>
    </lineage>
</organism>
<gene>
    <name evidence="1" type="ORF">DC3_01590</name>
</gene>
<dbReference type="RefSeq" id="WP_146881679.1">
    <property type="nucleotide sequence ID" value="NZ_BJXB01000001.1"/>
</dbReference>
<comment type="caution">
    <text evidence="1">The sequence shown here is derived from an EMBL/GenBank/DDBJ whole genome shotgun (WGS) entry which is preliminary data.</text>
</comment>
<dbReference type="Proteomes" id="UP000321306">
    <property type="component" value="Unassembled WGS sequence"/>
</dbReference>
<keyword evidence="2" id="KW-1185">Reference proteome</keyword>